<dbReference type="PANTHER" id="PTHR13890:SF31">
    <property type="entry name" value="MAGNESIUM TRANSPORTER MRS2-2-RELATED"/>
    <property type="match status" value="1"/>
</dbReference>
<dbReference type="InterPro" id="IPR039204">
    <property type="entry name" value="MRS2-like"/>
</dbReference>
<dbReference type="PANTHER" id="PTHR13890">
    <property type="entry name" value="RNA SPLICING PROTEIN MRS2, MITOCHONDRIAL"/>
    <property type="match status" value="1"/>
</dbReference>
<comment type="caution">
    <text evidence="2">The sequence shown here is derived from an EMBL/GenBank/DDBJ whole genome shotgun (WGS) entry which is preliminary data.</text>
</comment>
<evidence type="ECO:0000313" key="2">
    <source>
        <dbReference type="EMBL" id="KAK3263759.1"/>
    </source>
</evidence>
<evidence type="ECO:0000256" key="1">
    <source>
        <dbReference type="ARBA" id="ARBA00007535"/>
    </source>
</evidence>
<comment type="similarity">
    <text evidence="1">Belongs to the CorA metal ion transporter (MIT) (TC 1.A.35.5) family.</text>
</comment>
<evidence type="ECO:0000313" key="3">
    <source>
        <dbReference type="Proteomes" id="UP001190700"/>
    </source>
</evidence>
<dbReference type="GO" id="GO:0015095">
    <property type="term" value="F:magnesium ion transmembrane transporter activity"/>
    <property type="evidence" value="ECO:0007669"/>
    <property type="project" value="TreeGrafter"/>
</dbReference>
<dbReference type="Gene3D" id="2.40.128.330">
    <property type="match status" value="1"/>
</dbReference>
<sequence length="150" mass="16891">MQHPVMLALPRHQLCIAAGLQIRDLRCIDPHFRKQLPSILVRPLSMVVSLGAAKAIIFCDMVLLFDHQKPEIKGLVRELQSSLAPTKRSASSWISLNDPPFEFKALATLLDIACTDLDDRCRVVEEKVLGQTTFPLENISCTAHKRNMFE</sequence>
<name>A0AAE0FPU0_9CHLO</name>
<accession>A0AAE0FPU0</accession>
<dbReference type="Pfam" id="PF22099">
    <property type="entry name" value="MRS2-like"/>
    <property type="match status" value="1"/>
</dbReference>
<proteinExistence type="inferred from homology"/>
<reference evidence="2 3" key="1">
    <citation type="journal article" date="2015" name="Genome Biol. Evol.">
        <title>Comparative Genomics of a Bacterivorous Green Alga Reveals Evolutionary Causalities and Consequences of Phago-Mixotrophic Mode of Nutrition.</title>
        <authorList>
            <person name="Burns J.A."/>
            <person name="Paasch A."/>
            <person name="Narechania A."/>
            <person name="Kim E."/>
        </authorList>
    </citation>
    <scope>NUCLEOTIDE SEQUENCE [LARGE SCALE GENOMIC DNA]</scope>
    <source>
        <strain evidence="2 3">PLY_AMNH</strain>
    </source>
</reference>
<organism evidence="2 3">
    <name type="scientific">Cymbomonas tetramitiformis</name>
    <dbReference type="NCBI Taxonomy" id="36881"/>
    <lineage>
        <taxon>Eukaryota</taxon>
        <taxon>Viridiplantae</taxon>
        <taxon>Chlorophyta</taxon>
        <taxon>Pyramimonadophyceae</taxon>
        <taxon>Pyramimonadales</taxon>
        <taxon>Pyramimonadaceae</taxon>
        <taxon>Cymbomonas</taxon>
    </lineage>
</organism>
<dbReference type="EMBL" id="LGRX02015075">
    <property type="protein sequence ID" value="KAK3263759.1"/>
    <property type="molecule type" value="Genomic_DNA"/>
</dbReference>
<keyword evidence="3" id="KW-1185">Reference proteome</keyword>
<protein>
    <submittedName>
        <fullName evidence="2">Uncharacterized protein</fullName>
    </submittedName>
</protein>
<dbReference type="AlphaFoldDB" id="A0AAE0FPU0"/>
<gene>
    <name evidence="2" type="ORF">CYMTET_27459</name>
</gene>
<dbReference type="Proteomes" id="UP001190700">
    <property type="component" value="Unassembled WGS sequence"/>
</dbReference>